<comment type="caution">
    <text evidence="1">The sequence shown here is derived from an EMBL/GenBank/DDBJ whole genome shotgun (WGS) entry which is preliminary data.</text>
</comment>
<protein>
    <submittedName>
        <fullName evidence="1">Uncharacterized protein</fullName>
    </submittedName>
</protein>
<sequence>MRKTDPGVGCSVLVALDHRASVAVDADLEAGVEALPGSGRVGTSGWGAPLTFKASGSGGT</sequence>
<evidence type="ECO:0000313" key="1">
    <source>
        <dbReference type="EMBL" id="MBD2830246.1"/>
    </source>
</evidence>
<reference evidence="1" key="1">
    <citation type="journal article" date="2020" name="PLoS ONE">
        <title>Isolation and characterization of Streptomyces bacteriophages and Streptomyces strains encoding biosynthetic arsenals: Streptomyces strains and phages for antibiotic discovery.</title>
        <authorList>
            <person name="Montano E.T."/>
            <person name="Nideffer J.F."/>
            <person name="Brumage L."/>
            <person name="Erb M."/>
            <person name="Derman A.I."/>
            <person name="Davis J.P."/>
            <person name="Estrada E."/>
            <person name="Fu S."/>
            <person name="Le D."/>
            <person name="Vuppala A."/>
            <person name="Tran C."/>
            <person name="Luterstein E."/>
            <person name="Lakkaraju S."/>
            <person name="Panchagnula S."/>
            <person name="Ren C."/>
            <person name="Doan J."/>
            <person name="Tran S."/>
            <person name="Soriano J."/>
            <person name="Fujita Y."/>
            <person name="Gutala P."/>
            <person name="Fujii Q."/>
            <person name="Lee M."/>
            <person name="Bui A."/>
            <person name="Villarreal C."/>
            <person name="Shing S.R."/>
            <person name="Kim S."/>
            <person name="Freeman D."/>
            <person name="Racha V."/>
            <person name="Ho A."/>
            <person name="Kumar P."/>
            <person name="Falah K."/>
            <person name="Dawson T."/>
            <person name="Enustun E."/>
            <person name="Prichard A."/>
            <person name="Gomez A."/>
            <person name="Khanna K."/>
            <person name="Trigg S."/>
            <person name="Fernandez L."/>
            <person name="Pogliano K."/>
            <person name="Pogliano J."/>
        </authorList>
    </citation>
    <scope>NUCLEOTIDE SEQUENCE</scope>
    <source>
        <strain evidence="1">QF2</strain>
    </source>
</reference>
<proteinExistence type="predicted"/>
<dbReference type="EMBL" id="JACWUS010000012">
    <property type="protein sequence ID" value="MBD2830246.1"/>
    <property type="molecule type" value="Genomic_DNA"/>
</dbReference>
<gene>
    <name evidence="1" type="ORF">ID875_25545</name>
</gene>
<dbReference type="AlphaFoldDB" id="A0A927BP84"/>
<accession>A0A927BP84</accession>
<name>A0A927BP84_STRGL</name>
<organism evidence="1">
    <name type="scientific">Streptomyces globisporus</name>
    <dbReference type="NCBI Taxonomy" id="1908"/>
    <lineage>
        <taxon>Bacteria</taxon>
        <taxon>Bacillati</taxon>
        <taxon>Actinomycetota</taxon>
        <taxon>Actinomycetes</taxon>
        <taxon>Kitasatosporales</taxon>
        <taxon>Streptomycetaceae</taxon>
        <taxon>Streptomyces</taxon>
    </lineage>
</organism>